<feature type="transmembrane region" description="Helical" evidence="1">
    <location>
        <begin position="20"/>
        <end position="41"/>
    </location>
</feature>
<dbReference type="EMBL" id="CM031834">
    <property type="protein sequence ID" value="KAG6691096.1"/>
    <property type="molecule type" value="Genomic_DNA"/>
</dbReference>
<reference evidence="2" key="1">
    <citation type="submission" date="2021-01" db="EMBL/GenBank/DDBJ databases">
        <authorList>
            <person name="Lovell J.T."/>
            <person name="Bentley N."/>
            <person name="Bhattarai G."/>
            <person name="Jenkins J.W."/>
            <person name="Sreedasyam A."/>
            <person name="Alarcon Y."/>
            <person name="Bock C."/>
            <person name="Boston L."/>
            <person name="Carlson J."/>
            <person name="Cervantes K."/>
            <person name="Clermont K."/>
            <person name="Krom N."/>
            <person name="Kubenka K."/>
            <person name="Mamidi S."/>
            <person name="Mattison C."/>
            <person name="Monteros M."/>
            <person name="Pisani C."/>
            <person name="Plott C."/>
            <person name="Rajasekar S."/>
            <person name="Rhein H.S."/>
            <person name="Rohla C."/>
            <person name="Song M."/>
            <person name="Hilaire R.S."/>
            <person name="Shu S."/>
            <person name="Wells L."/>
            <person name="Wang X."/>
            <person name="Webber J."/>
            <person name="Heerema R.J."/>
            <person name="Klein P."/>
            <person name="Conner P."/>
            <person name="Grauke L."/>
            <person name="Grimwood J."/>
            <person name="Schmutz J."/>
            <person name="Randall J.J."/>
        </authorList>
    </citation>
    <scope>NUCLEOTIDE SEQUENCE</scope>
    <source>
        <tissue evidence="2">Leaf</tissue>
    </source>
</reference>
<name>A0A922DUH5_CARIL</name>
<proteinExistence type="predicted"/>
<evidence type="ECO:0000256" key="1">
    <source>
        <dbReference type="SAM" id="Phobius"/>
    </source>
</evidence>
<keyword evidence="1" id="KW-0472">Membrane</keyword>
<keyword evidence="1" id="KW-0812">Transmembrane</keyword>
<sequence length="88" mass="10362">MKQGVLVYFIFIVNENATFYRAGILCLFVFCWVSIFPPFFISHFFESHPHPQYHLSCLTKRIKKFAEIVCWGNPKSCFSQINRKHEGA</sequence>
<dbReference type="Proteomes" id="UP000811246">
    <property type="component" value="Chromosome 10"/>
</dbReference>
<gene>
    <name evidence="2" type="ORF">I3842_10G047800</name>
</gene>
<evidence type="ECO:0000313" key="3">
    <source>
        <dbReference type="Proteomes" id="UP000811246"/>
    </source>
</evidence>
<evidence type="ECO:0000313" key="2">
    <source>
        <dbReference type="EMBL" id="KAG6691096.1"/>
    </source>
</evidence>
<keyword evidence="1" id="KW-1133">Transmembrane helix</keyword>
<protein>
    <submittedName>
        <fullName evidence="2">Uncharacterized protein</fullName>
    </submittedName>
</protein>
<dbReference type="AlphaFoldDB" id="A0A922DUH5"/>
<organism evidence="2 3">
    <name type="scientific">Carya illinoinensis</name>
    <name type="common">Pecan</name>
    <dbReference type="NCBI Taxonomy" id="32201"/>
    <lineage>
        <taxon>Eukaryota</taxon>
        <taxon>Viridiplantae</taxon>
        <taxon>Streptophyta</taxon>
        <taxon>Embryophyta</taxon>
        <taxon>Tracheophyta</taxon>
        <taxon>Spermatophyta</taxon>
        <taxon>Magnoliopsida</taxon>
        <taxon>eudicotyledons</taxon>
        <taxon>Gunneridae</taxon>
        <taxon>Pentapetalae</taxon>
        <taxon>rosids</taxon>
        <taxon>fabids</taxon>
        <taxon>Fagales</taxon>
        <taxon>Juglandaceae</taxon>
        <taxon>Carya</taxon>
    </lineage>
</organism>
<comment type="caution">
    <text evidence="2">The sequence shown here is derived from an EMBL/GenBank/DDBJ whole genome shotgun (WGS) entry which is preliminary data.</text>
</comment>
<accession>A0A922DUH5</accession>